<feature type="domain" description="EGF-like" evidence="1">
    <location>
        <begin position="456"/>
        <end position="488"/>
    </location>
</feature>
<dbReference type="Proteomes" id="UP000887540">
    <property type="component" value="Unplaced"/>
</dbReference>
<dbReference type="Pfam" id="PF01683">
    <property type="entry name" value="EB"/>
    <property type="match status" value="8"/>
</dbReference>
<proteinExistence type="predicted"/>
<keyword evidence="2" id="KW-1185">Reference proteome</keyword>
<feature type="domain" description="EGF-like" evidence="1">
    <location>
        <begin position="625"/>
        <end position="658"/>
    </location>
</feature>
<feature type="domain" description="EGF-like" evidence="1">
    <location>
        <begin position="807"/>
        <end position="839"/>
    </location>
</feature>
<feature type="domain" description="EGF-like" evidence="1">
    <location>
        <begin position="540"/>
        <end position="573"/>
    </location>
</feature>
<evidence type="ECO:0000259" key="1">
    <source>
        <dbReference type="SMART" id="SM00181"/>
    </source>
</evidence>
<sequence length="991" mass="104823">MCLATHVDIDSKCQPIIYPGQAGCLDSRQCSKAFPGSFCDTQGRCQCPNGLWPQGHTCILASSLFNLVVSDSLPVQFSAPFRQFPSYFNGNRGGYSGNIHFSGTPHSDNTYNRNWFYSNNRNVQRHQNANTQQNSAAASLLPPESVCTSDASCAGFPLAFCDRVCRCREGALNAGSTCIAADTTGTSTGSCPIGQTYVSEIGGCMAEVNPGGPCQYTQQCNAVEPGAFCNKLNCECVYGMRVTADGRGCTFVDRNCTTKGSIWIAELGECKQVVPPGSGPCSHSMQCSAVVQGAHCFLQKCACPSNLPVPTDGTCGLSCAPGNVYSSVTGTCLPAVKPGDDCLYSSQCHAIYPGMLCDMNRCRCPNNEVFSGTRCVSTCPRGYMRNQHGVCQPGCRSNQIEHNGQCLDRAVPGQPCLVNKQCSGGSQCINEICTCPSNMINNNGNCVMVRASPQESCSLGEQCIGGSSCIDGTCVCPTGTTSINGQCTTTMTVPPNSACDASVRCGGGSHCISNICACPNPLVAMNGTCQYPPAVLPGNPCPTGKERCMGGSTCQNRVCACPLGTVAEGTECMVIERVLAGQPCSAAKLCQGHAICVHGMCTCPSPFVIQNGVCVLPNTVLAGSSCANGETCGENAFCNSQKLCECLPPTTNVNGVCRRPSTGELVVGPGSSCANGEICTGNSQCQSNICVCPPGYAPQYGQCSPITATLGHCTEDIHCSGGSYCDPIQQQCVCPRICTCPQNTKTVNGACVSQKTAYPGETCAQNEECLRNSFCNIETLRCECSDPTKLPIGRTCVDRLRSHPGFPCGNGELCTGNSICNQGTCTCPTNSILRNKVCVDAPKVNVGDSCGAGQICSDNSTQCDMRTKKCVCKPNFRLINGVKIEIRFVSTENASVGMASKLLTDSAESHNQVYQAVLVLTERLAWVFPSALMENVLALEGEFSMETVAKFPKKSQLDKLVDMVTFAWVLRNAFKILVNVVEMSKTRRIMS</sequence>
<accession>A0A914CCG6</accession>
<evidence type="ECO:0000313" key="3">
    <source>
        <dbReference type="WBParaSite" id="ACRNAN_Path_751.g2846.t2"/>
    </source>
</evidence>
<dbReference type="InterPro" id="IPR000742">
    <property type="entry name" value="EGF"/>
</dbReference>
<feature type="domain" description="EGF-like" evidence="1">
    <location>
        <begin position="498"/>
        <end position="530"/>
    </location>
</feature>
<dbReference type="SMART" id="SM00181">
    <property type="entry name" value="EGF"/>
    <property type="match status" value="12"/>
</dbReference>
<feature type="domain" description="EGF-like" evidence="1">
    <location>
        <begin position="347"/>
        <end position="392"/>
    </location>
</feature>
<dbReference type="InterPro" id="IPR006149">
    <property type="entry name" value="EB_dom"/>
</dbReference>
<dbReference type="PANTHER" id="PTHR45985">
    <property type="match status" value="1"/>
</dbReference>
<organism evidence="2 3">
    <name type="scientific">Acrobeloides nanus</name>
    <dbReference type="NCBI Taxonomy" id="290746"/>
    <lineage>
        <taxon>Eukaryota</taxon>
        <taxon>Metazoa</taxon>
        <taxon>Ecdysozoa</taxon>
        <taxon>Nematoda</taxon>
        <taxon>Chromadorea</taxon>
        <taxon>Rhabditida</taxon>
        <taxon>Tylenchina</taxon>
        <taxon>Cephalobomorpha</taxon>
        <taxon>Cephaloboidea</taxon>
        <taxon>Cephalobidae</taxon>
        <taxon>Acrobeloides</taxon>
    </lineage>
</organism>
<dbReference type="InterPro" id="IPR006150">
    <property type="entry name" value="Cys_repeat_1"/>
</dbReference>
<dbReference type="AlphaFoldDB" id="A0A914CCG6"/>
<reference evidence="3" key="1">
    <citation type="submission" date="2022-11" db="UniProtKB">
        <authorList>
            <consortium name="WormBaseParasite"/>
        </authorList>
    </citation>
    <scope>IDENTIFICATION</scope>
</reference>
<feature type="domain" description="EGF-like" evidence="1">
    <location>
        <begin position="583"/>
        <end position="615"/>
    </location>
</feature>
<feature type="domain" description="EGF-like" evidence="1">
    <location>
        <begin position="23"/>
        <end position="59"/>
    </location>
</feature>
<dbReference type="InterPro" id="IPR052740">
    <property type="entry name" value="CE4"/>
</dbReference>
<protein>
    <submittedName>
        <fullName evidence="3">EGF-like domain-containing protein</fullName>
    </submittedName>
</protein>
<dbReference type="SMART" id="SM00289">
    <property type="entry name" value="WR1"/>
    <property type="match status" value="6"/>
</dbReference>
<name>A0A914CCG6_9BILA</name>
<feature type="domain" description="EGF-like" evidence="1">
    <location>
        <begin position="849"/>
        <end position="889"/>
    </location>
</feature>
<feature type="domain" description="EGF-like" evidence="1">
    <location>
        <begin position="415"/>
        <end position="447"/>
    </location>
</feature>
<feature type="domain" description="EGF-like" evidence="1">
    <location>
        <begin position="672"/>
        <end position="704"/>
    </location>
</feature>
<dbReference type="PANTHER" id="PTHR45985:SF3">
    <property type="entry name" value="CHITIN DEACETYLASE-LIKE 4"/>
    <property type="match status" value="1"/>
</dbReference>
<dbReference type="WBParaSite" id="ACRNAN_Path_751.g2846.t2">
    <property type="protein sequence ID" value="ACRNAN_Path_751.g2846.t2"/>
    <property type="gene ID" value="ACRNAN_Path_751.g2846"/>
</dbReference>
<evidence type="ECO:0000313" key="2">
    <source>
        <dbReference type="Proteomes" id="UP000887540"/>
    </source>
</evidence>
<feature type="domain" description="EGF-like" evidence="1">
    <location>
        <begin position="762"/>
        <end position="797"/>
    </location>
</feature>